<dbReference type="InterPro" id="IPR011990">
    <property type="entry name" value="TPR-like_helical_dom_sf"/>
</dbReference>
<evidence type="ECO:0000256" key="3">
    <source>
        <dbReference type="ARBA" id="ARBA00022729"/>
    </source>
</evidence>
<dbReference type="EMBL" id="JALPRF010000013">
    <property type="protein sequence ID" value="MCK8495951.1"/>
    <property type="molecule type" value="Genomic_DNA"/>
</dbReference>
<keyword evidence="3 6" id="KW-0732">Signal</keyword>
<keyword evidence="4" id="KW-0472">Membrane</keyword>
<reference evidence="9 10" key="1">
    <citation type="submission" date="2022-04" db="EMBL/GenBank/DDBJ databases">
        <title>Spirosoma sp. strain RP8 genome sequencing and assembly.</title>
        <authorList>
            <person name="Jung Y."/>
        </authorList>
    </citation>
    <scope>NUCLEOTIDE SEQUENCE [LARGE SCALE GENOMIC DNA]</scope>
    <source>
        <strain evidence="9 10">RP8</strain>
    </source>
</reference>
<keyword evidence="5" id="KW-0998">Cell outer membrane</keyword>
<dbReference type="CDD" id="cd08977">
    <property type="entry name" value="SusD"/>
    <property type="match status" value="1"/>
</dbReference>
<dbReference type="Pfam" id="PF07980">
    <property type="entry name" value="SusD_RagB"/>
    <property type="match status" value="1"/>
</dbReference>
<comment type="caution">
    <text evidence="9">The sequence shown here is derived from an EMBL/GenBank/DDBJ whole genome shotgun (WGS) entry which is preliminary data.</text>
</comment>
<evidence type="ECO:0000256" key="4">
    <source>
        <dbReference type="ARBA" id="ARBA00023136"/>
    </source>
</evidence>
<evidence type="ECO:0000256" key="6">
    <source>
        <dbReference type="SAM" id="SignalP"/>
    </source>
</evidence>
<evidence type="ECO:0000256" key="1">
    <source>
        <dbReference type="ARBA" id="ARBA00004442"/>
    </source>
</evidence>
<sequence>MKRLIIFCIPFLLLASCNVLDKQPLPSITPENFFTSSDDAEAALTAAYDALQQGSLYGQDLNVVGEMPSDNVTSSNGDVNALERLIWTPQTGQVSGVFQNSYVGINRANAVLRYVPNIQMDQTRRNQIIGEAYFLRALHYFNLVRMYGGVPLRLEPTESGEPGVVALARSTAEQVYAQITTDLQQAEQLTATSFGSQTANRTRIIKTAVNALQTRVFLTQRQWNDAATAANRVISSGLYQLSPSFNALFPPDNNTESIVEVQFAGNADGGFILPDLVLPSPPATYSFPKFNIPTTELLQYADTLNDLRWKFTGEVTQAGRNHASFVMATSGNANDNGPFVYKWRSNPNAFNSPDNYYILRLADVMLMFAEASNEQNGPNQEAFTRLNAVRTRAGLPALTQADLATKQAFRDEVDRQRRLELAFEGERWFDLLRYARQTQADAGATHKVTALDIIQQIRGARDVNYLLFPIPQSEINNNPLIQQNPGY</sequence>
<dbReference type="SUPFAM" id="SSF48452">
    <property type="entry name" value="TPR-like"/>
    <property type="match status" value="1"/>
</dbReference>
<feature type="domain" description="SusD-like N-terminal" evidence="8">
    <location>
        <begin position="44"/>
        <end position="218"/>
    </location>
</feature>
<gene>
    <name evidence="9" type="ORF">M0L20_29060</name>
</gene>
<organism evidence="9 10">
    <name type="scientific">Spirosoma liriopis</name>
    <dbReference type="NCBI Taxonomy" id="2937440"/>
    <lineage>
        <taxon>Bacteria</taxon>
        <taxon>Pseudomonadati</taxon>
        <taxon>Bacteroidota</taxon>
        <taxon>Cytophagia</taxon>
        <taxon>Cytophagales</taxon>
        <taxon>Cytophagaceae</taxon>
        <taxon>Spirosoma</taxon>
    </lineage>
</organism>
<dbReference type="PROSITE" id="PS51257">
    <property type="entry name" value="PROKAR_LIPOPROTEIN"/>
    <property type="match status" value="1"/>
</dbReference>
<evidence type="ECO:0000259" key="7">
    <source>
        <dbReference type="Pfam" id="PF07980"/>
    </source>
</evidence>
<proteinExistence type="inferred from homology"/>
<protein>
    <submittedName>
        <fullName evidence="9">RagB/SusD family nutrient uptake outer membrane protein</fullName>
    </submittedName>
</protein>
<evidence type="ECO:0000256" key="2">
    <source>
        <dbReference type="ARBA" id="ARBA00006275"/>
    </source>
</evidence>
<dbReference type="RefSeq" id="WP_248480771.1">
    <property type="nucleotide sequence ID" value="NZ_JALPRF010000013.1"/>
</dbReference>
<feature type="signal peptide" evidence="6">
    <location>
        <begin position="1"/>
        <end position="21"/>
    </location>
</feature>
<dbReference type="Gene3D" id="1.25.40.390">
    <property type="match status" value="1"/>
</dbReference>
<evidence type="ECO:0000256" key="5">
    <source>
        <dbReference type="ARBA" id="ARBA00023237"/>
    </source>
</evidence>
<dbReference type="InterPro" id="IPR012944">
    <property type="entry name" value="SusD_RagB_dom"/>
</dbReference>
<feature type="chain" id="PRO_5047489575" evidence="6">
    <location>
        <begin position="22"/>
        <end position="487"/>
    </location>
</feature>
<dbReference type="Pfam" id="PF14322">
    <property type="entry name" value="SusD-like_3"/>
    <property type="match status" value="1"/>
</dbReference>
<feature type="domain" description="RagB/SusD" evidence="7">
    <location>
        <begin position="325"/>
        <end position="487"/>
    </location>
</feature>
<keyword evidence="10" id="KW-1185">Reference proteome</keyword>
<dbReference type="InterPro" id="IPR033985">
    <property type="entry name" value="SusD-like_N"/>
</dbReference>
<comment type="similarity">
    <text evidence="2">Belongs to the SusD family.</text>
</comment>
<comment type="subcellular location">
    <subcellularLocation>
        <location evidence="1">Cell outer membrane</location>
    </subcellularLocation>
</comment>
<evidence type="ECO:0000259" key="8">
    <source>
        <dbReference type="Pfam" id="PF14322"/>
    </source>
</evidence>
<evidence type="ECO:0000313" key="9">
    <source>
        <dbReference type="EMBL" id="MCK8495951.1"/>
    </source>
</evidence>
<accession>A0ABT0HUS9</accession>
<dbReference type="Proteomes" id="UP001202180">
    <property type="component" value="Unassembled WGS sequence"/>
</dbReference>
<evidence type="ECO:0000313" key="10">
    <source>
        <dbReference type="Proteomes" id="UP001202180"/>
    </source>
</evidence>
<name>A0ABT0HUS9_9BACT</name>